<comment type="subcellular location">
    <subcellularLocation>
        <location evidence="1">Endoplasmic reticulum membrane</location>
        <topology evidence="1">Multi-pass membrane protein</topology>
    </subcellularLocation>
</comment>
<evidence type="ECO:0000313" key="9">
    <source>
        <dbReference type="EMBL" id="KOB76750.1"/>
    </source>
</evidence>
<feature type="transmembrane region" description="Helical" evidence="8">
    <location>
        <begin position="77"/>
        <end position="97"/>
    </location>
</feature>
<dbReference type="STRING" id="104452.A0A0L7LMU6"/>
<gene>
    <name evidence="9" type="ORF">OBRU01_05260</name>
</gene>
<feature type="transmembrane region" description="Helical" evidence="8">
    <location>
        <begin position="7"/>
        <end position="25"/>
    </location>
</feature>
<organism evidence="9 10">
    <name type="scientific">Operophtera brumata</name>
    <name type="common">Winter moth</name>
    <name type="synonym">Phalaena brumata</name>
    <dbReference type="NCBI Taxonomy" id="104452"/>
    <lineage>
        <taxon>Eukaryota</taxon>
        <taxon>Metazoa</taxon>
        <taxon>Ecdysozoa</taxon>
        <taxon>Arthropoda</taxon>
        <taxon>Hexapoda</taxon>
        <taxon>Insecta</taxon>
        <taxon>Pterygota</taxon>
        <taxon>Neoptera</taxon>
        <taxon>Endopterygota</taxon>
        <taxon>Lepidoptera</taxon>
        <taxon>Glossata</taxon>
        <taxon>Ditrysia</taxon>
        <taxon>Geometroidea</taxon>
        <taxon>Geometridae</taxon>
        <taxon>Larentiinae</taxon>
        <taxon>Operophtera</taxon>
    </lineage>
</organism>
<feature type="transmembrane region" description="Helical" evidence="8">
    <location>
        <begin position="45"/>
        <end position="65"/>
    </location>
</feature>
<dbReference type="Proteomes" id="UP000037510">
    <property type="component" value="Unassembled WGS sequence"/>
</dbReference>
<protein>
    <submittedName>
        <fullName evidence="9">Putative solute carrier family 35 member B1</fullName>
    </submittedName>
</protein>
<evidence type="ECO:0000256" key="7">
    <source>
        <dbReference type="ARBA" id="ARBA00023136"/>
    </source>
</evidence>
<dbReference type="GO" id="GO:0005460">
    <property type="term" value="F:UDP-glucose transmembrane transporter activity"/>
    <property type="evidence" value="ECO:0007669"/>
    <property type="project" value="TreeGrafter"/>
</dbReference>
<accession>A0A0L7LMU6</accession>
<dbReference type="EMBL" id="JTDY01000537">
    <property type="protein sequence ID" value="KOB76750.1"/>
    <property type="molecule type" value="Genomic_DNA"/>
</dbReference>
<keyword evidence="5" id="KW-0256">Endoplasmic reticulum</keyword>
<evidence type="ECO:0000313" key="10">
    <source>
        <dbReference type="Proteomes" id="UP000037510"/>
    </source>
</evidence>
<keyword evidence="7 8" id="KW-0472">Membrane</keyword>
<evidence type="ECO:0000256" key="4">
    <source>
        <dbReference type="ARBA" id="ARBA00022692"/>
    </source>
</evidence>
<evidence type="ECO:0000256" key="3">
    <source>
        <dbReference type="ARBA" id="ARBA00022448"/>
    </source>
</evidence>
<feature type="transmembrane region" description="Helical" evidence="8">
    <location>
        <begin position="139"/>
        <end position="159"/>
    </location>
</feature>
<dbReference type="PANTHER" id="PTHR10778">
    <property type="entry name" value="SOLUTE CARRIER FAMILY 35 MEMBER B"/>
    <property type="match status" value="1"/>
</dbReference>
<keyword evidence="4 8" id="KW-0812">Transmembrane</keyword>
<evidence type="ECO:0000256" key="6">
    <source>
        <dbReference type="ARBA" id="ARBA00022989"/>
    </source>
</evidence>
<comment type="similarity">
    <text evidence="2">Belongs to the nucleotide-sugar transporter family. SLC35B subfamily.</text>
</comment>
<keyword evidence="6 8" id="KW-1133">Transmembrane helix</keyword>
<dbReference type="PANTHER" id="PTHR10778:SF10">
    <property type="entry name" value="SOLUTE CARRIER FAMILY 35 MEMBER B1"/>
    <property type="match status" value="1"/>
</dbReference>
<dbReference type="GO" id="GO:0005459">
    <property type="term" value="F:UDP-galactose transmembrane transporter activity"/>
    <property type="evidence" value="ECO:0007669"/>
    <property type="project" value="TreeGrafter"/>
</dbReference>
<feature type="transmembrane region" description="Helical" evidence="8">
    <location>
        <begin position="109"/>
        <end position="127"/>
    </location>
</feature>
<evidence type="ECO:0000256" key="5">
    <source>
        <dbReference type="ARBA" id="ARBA00022824"/>
    </source>
</evidence>
<dbReference type="GO" id="GO:0005789">
    <property type="term" value="C:endoplasmic reticulum membrane"/>
    <property type="evidence" value="ECO:0007669"/>
    <property type="project" value="UniProtKB-SubCell"/>
</dbReference>
<dbReference type="InterPro" id="IPR013657">
    <property type="entry name" value="SCL35B1-4/HUT1"/>
</dbReference>
<name>A0A0L7LMU6_OPEBR</name>
<evidence type="ECO:0000256" key="1">
    <source>
        <dbReference type="ARBA" id="ARBA00004477"/>
    </source>
</evidence>
<evidence type="ECO:0000256" key="2">
    <source>
        <dbReference type="ARBA" id="ARBA00010694"/>
    </source>
</evidence>
<proteinExistence type="inferred from homology"/>
<dbReference type="GO" id="GO:0000139">
    <property type="term" value="C:Golgi membrane"/>
    <property type="evidence" value="ECO:0007669"/>
    <property type="project" value="TreeGrafter"/>
</dbReference>
<comment type="caution">
    <text evidence="9">The sequence shown here is derived from an EMBL/GenBank/DDBJ whole genome shotgun (WGS) entry which is preliminary data.</text>
</comment>
<keyword evidence="10" id="KW-1185">Reference proteome</keyword>
<evidence type="ECO:0000256" key="8">
    <source>
        <dbReference type="SAM" id="Phobius"/>
    </source>
</evidence>
<feature type="transmembrane region" description="Helical" evidence="8">
    <location>
        <begin position="165"/>
        <end position="187"/>
    </location>
</feature>
<keyword evidence="3" id="KW-0813">Transport</keyword>
<reference evidence="9 10" key="1">
    <citation type="journal article" date="2015" name="Genome Biol. Evol.">
        <title>The genome of winter moth (Operophtera brumata) provides a genomic perspective on sexual dimorphism and phenology.</title>
        <authorList>
            <person name="Derks M.F."/>
            <person name="Smit S."/>
            <person name="Salis L."/>
            <person name="Schijlen E."/>
            <person name="Bossers A."/>
            <person name="Mateman C."/>
            <person name="Pijl A.S."/>
            <person name="de Ridder D."/>
            <person name="Groenen M.A."/>
            <person name="Visser M.E."/>
            <person name="Megens H.J."/>
        </authorList>
    </citation>
    <scope>NUCLEOTIDE SEQUENCE [LARGE SCALE GENOMIC DNA]</scope>
    <source>
        <strain evidence="9">WM2013NL</strain>
        <tissue evidence="9">Head and thorax</tissue>
    </source>
</reference>
<sequence>MTKNRSELRFIFYSAGIFVCYFVFGMLQEKITRGKYGNNDKFTCALSLVLIQCVANYIFAQILMLSWKHEKDTTKRIYYFSSAMTYLLAMVCSIMALQWVNYPTQTYPLRKYLFVFLIVVGVALFMYKDHGKQAGEASSVIIAVGAVLSGDLVSFVAFASLYPQVIVYVVGLALTGALGQLFIFYMVRLHSNQARVDLGC</sequence>
<dbReference type="AlphaFoldDB" id="A0A0L7LMU6"/>